<evidence type="ECO:0000256" key="1">
    <source>
        <dbReference type="SAM" id="MobiDB-lite"/>
    </source>
</evidence>
<feature type="region of interest" description="Disordered" evidence="1">
    <location>
        <begin position="77"/>
        <end position="96"/>
    </location>
</feature>
<name>A0ABT6ZQ74_9ACTN</name>
<feature type="compositionally biased region" description="Low complexity" evidence="1">
    <location>
        <begin position="82"/>
        <end position="94"/>
    </location>
</feature>
<evidence type="ECO:0000256" key="2">
    <source>
        <dbReference type="SAM" id="SignalP"/>
    </source>
</evidence>
<dbReference type="Proteomes" id="UP001214441">
    <property type="component" value="Unassembled WGS sequence"/>
</dbReference>
<comment type="caution">
    <text evidence="3">The sequence shown here is derived from an EMBL/GenBank/DDBJ whole genome shotgun (WGS) entry which is preliminary data.</text>
</comment>
<feature type="chain" id="PRO_5046902492" description="Secreted protein" evidence="2">
    <location>
        <begin position="30"/>
        <end position="125"/>
    </location>
</feature>
<protein>
    <recommendedName>
        <fullName evidence="5">Secreted protein</fullName>
    </recommendedName>
</protein>
<sequence length="125" mass="13372">MRNNKKVARYAAAGISVLALLGSASPALAENLDSRSPGAHAWSTDGAYNNRSVAVQDTASDSHSVYVKYDRKNSRGLRMDNSGGYRSKKYSGSDSSHRVTAVQACTNIQFSPDECGAYDRPGDGH</sequence>
<evidence type="ECO:0000313" key="4">
    <source>
        <dbReference type="Proteomes" id="UP001214441"/>
    </source>
</evidence>
<evidence type="ECO:0000313" key="3">
    <source>
        <dbReference type="EMBL" id="MDJ1131207.1"/>
    </source>
</evidence>
<gene>
    <name evidence="3" type="ORF">NMN56_004380</name>
</gene>
<evidence type="ECO:0008006" key="5">
    <source>
        <dbReference type="Google" id="ProtNLM"/>
    </source>
</evidence>
<keyword evidence="4" id="KW-1185">Reference proteome</keyword>
<dbReference type="EMBL" id="JANCPR020000003">
    <property type="protein sequence ID" value="MDJ1131207.1"/>
    <property type="molecule type" value="Genomic_DNA"/>
</dbReference>
<reference evidence="3 4" key="1">
    <citation type="submission" date="2023-05" db="EMBL/GenBank/DDBJ databases">
        <title>Streptantibioticus silvisoli sp. nov., acidotolerant actinomycetes 1 from pine litter.</title>
        <authorList>
            <person name="Swiecimska M."/>
            <person name="Golinska P."/>
            <person name="Sangal V."/>
            <person name="Wachnowicz B."/>
            <person name="Goodfellow M."/>
        </authorList>
    </citation>
    <scope>NUCLEOTIDE SEQUENCE [LARGE SCALE GENOMIC DNA]</scope>
    <source>
        <strain evidence="3 4">DSM 42109</strain>
    </source>
</reference>
<dbReference type="RefSeq" id="WP_274045136.1">
    <property type="nucleotide sequence ID" value="NZ_JANCPR020000003.1"/>
</dbReference>
<feature type="signal peptide" evidence="2">
    <location>
        <begin position="1"/>
        <end position="29"/>
    </location>
</feature>
<accession>A0ABT6ZQ74</accession>
<organism evidence="3 4">
    <name type="scientific">Streptomyces iconiensis</name>
    <dbReference type="NCBI Taxonomy" id="1384038"/>
    <lineage>
        <taxon>Bacteria</taxon>
        <taxon>Bacillati</taxon>
        <taxon>Actinomycetota</taxon>
        <taxon>Actinomycetes</taxon>
        <taxon>Kitasatosporales</taxon>
        <taxon>Streptomycetaceae</taxon>
        <taxon>Streptomyces</taxon>
    </lineage>
</organism>
<proteinExistence type="predicted"/>
<keyword evidence="2" id="KW-0732">Signal</keyword>